<comment type="caution">
    <text evidence="1">The sequence shown here is derived from an EMBL/GenBank/DDBJ whole genome shotgun (WGS) entry which is preliminary data.</text>
</comment>
<organism evidence="1">
    <name type="scientific">marine sediment metagenome</name>
    <dbReference type="NCBI Taxonomy" id="412755"/>
    <lineage>
        <taxon>unclassified sequences</taxon>
        <taxon>metagenomes</taxon>
        <taxon>ecological metagenomes</taxon>
    </lineage>
</organism>
<sequence length="76" mass="8247">KRIGITLGDIYNGLDMVEKEKFYRYDTATPDKCSNCSSALCGICSTSEVITTVAVARLNLRLVATKLCEPAGKCIL</sequence>
<dbReference type="AlphaFoldDB" id="X1LNF7"/>
<proteinExistence type="predicted"/>
<feature type="non-terminal residue" evidence="1">
    <location>
        <position position="1"/>
    </location>
</feature>
<evidence type="ECO:0000313" key="1">
    <source>
        <dbReference type="EMBL" id="GAI20897.1"/>
    </source>
</evidence>
<gene>
    <name evidence="1" type="ORF">S06H3_37102</name>
</gene>
<protein>
    <submittedName>
        <fullName evidence="1">Uncharacterized protein</fullName>
    </submittedName>
</protein>
<dbReference type="EMBL" id="BARV01022511">
    <property type="protein sequence ID" value="GAI20897.1"/>
    <property type="molecule type" value="Genomic_DNA"/>
</dbReference>
<name>X1LNF7_9ZZZZ</name>
<accession>X1LNF7</accession>
<reference evidence="1" key="1">
    <citation type="journal article" date="2014" name="Front. Microbiol.">
        <title>High frequency of phylogenetically diverse reductive dehalogenase-homologous genes in deep subseafloor sedimentary metagenomes.</title>
        <authorList>
            <person name="Kawai M."/>
            <person name="Futagami T."/>
            <person name="Toyoda A."/>
            <person name="Takaki Y."/>
            <person name="Nishi S."/>
            <person name="Hori S."/>
            <person name="Arai W."/>
            <person name="Tsubouchi T."/>
            <person name="Morono Y."/>
            <person name="Uchiyama I."/>
            <person name="Ito T."/>
            <person name="Fujiyama A."/>
            <person name="Inagaki F."/>
            <person name="Takami H."/>
        </authorList>
    </citation>
    <scope>NUCLEOTIDE SEQUENCE</scope>
    <source>
        <strain evidence="1">Expedition CK06-06</strain>
    </source>
</reference>